<comment type="caution">
    <text evidence="1">The sequence shown here is derived from an EMBL/GenBank/DDBJ whole genome shotgun (WGS) entry which is preliminary data.</text>
</comment>
<reference evidence="2" key="1">
    <citation type="journal article" date="2019" name="Int. J. Syst. Evol. Microbiol.">
        <title>The Global Catalogue of Microorganisms (GCM) 10K type strain sequencing project: providing services to taxonomists for standard genome sequencing and annotation.</title>
        <authorList>
            <consortium name="The Broad Institute Genomics Platform"/>
            <consortium name="The Broad Institute Genome Sequencing Center for Infectious Disease"/>
            <person name="Wu L."/>
            <person name="Ma J."/>
        </authorList>
    </citation>
    <scope>NUCLEOTIDE SEQUENCE [LARGE SCALE GENOMIC DNA]</scope>
    <source>
        <strain evidence="2">CGMCC 4.7132</strain>
    </source>
</reference>
<dbReference type="Proteomes" id="UP001596004">
    <property type="component" value="Unassembled WGS sequence"/>
</dbReference>
<evidence type="ECO:0000313" key="1">
    <source>
        <dbReference type="EMBL" id="MFC4529444.1"/>
    </source>
</evidence>
<gene>
    <name evidence="1" type="ORF">ACFO60_01615</name>
</gene>
<proteinExistence type="predicted"/>
<protein>
    <submittedName>
        <fullName evidence="1">Uncharacterized protein</fullName>
    </submittedName>
</protein>
<dbReference type="EMBL" id="JBHSFP010000001">
    <property type="protein sequence ID" value="MFC4529444.1"/>
    <property type="molecule type" value="Genomic_DNA"/>
</dbReference>
<sequence>MSELMRVPLADGGGQVVVKIADDEPAGRRASRTGDKLEGHLNVTLTWRRVAES</sequence>
<name>A0ABV9CAE3_9ACTN</name>
<dbReference type="RefSeq" id="WP_380835948.1">
    <property type="nucleotide sequence ID" value="NZ_JBHSFP010000001.1"/>
</dbReference>
<organism evidence="1 2">
    <name type="scientific">Sphaerisporangium dianthi</name>
    <dbReference type="NCBI Taxonomy" id="1436120"/>
    <lineage>
        <taxon>Bacteria</taxon>
        <taxon>Bacillati</taxon>
        <taxon>Actinomycetota</taxon>
        <taxon>Actinomycetes</taxon>
        <taxon>Streptosporangiales</taxon>
        <taxon>Streptosporangiaceae</taxon>
        <taxon>Sphaerisporangium</taxon>
    </lineage>
</organism>
<keyword evidence="2" id="KW-1185">Reference proteome</keyword>
<evidence type="ECO:0000313" key="2">
    <source>
        <dbReference type="Proteomes" id="UP001596004"/>
    </source>
</evidence>
<accession>A0ABV9CAE3</accession>